<dbReference type="PANTHER" id="PTHR11220:SF1">
    <property type="entry name" value="HEME-BINDING PROTEIN 2"/>
    <property type="match status" value="1"/>
</dbReference>
<dbReference type="RefSeq" id="WP_321392435.1">
    <property type="nucleotide sequence ID" value="NZ_CP139487.1"/>
</dbReference>
<dbReference type="AlphaFoldDB" id="A0AAX4HLN3"/>
<dbReference type="PANTHER" id="PTHR11220">
    <property type="entry name" value="HEME-BINDING PROTEIN-RELATED"/>
    <property type="match status" value="1"/>
</dbReference>
<gene>
    <name evidence="1" type="ORF">SOO65_15835</name>
</gene>
<sequence length="180" mass="21034">MNSVLLSLLNWKAQEEARFTLMMSQGPFEVRLYQKLLCARVSLEGSFEEAIKNGMRHITEYLEGTNFKVEKILHAGPCFHLNKVDQWDVGMILPPEMDILNVPKPISRFIKIEEWAPCTVGVLRFRGGVTPEIFQRKGEELKRWIKKRGFNFQGPLRVSRNDFLLQFPFFRPNEVHLDII</sequence>
<dbReference type="KEGG" id="psti:SOO65_15835"/>
<dbReference type="InterPro" id="IPR006917">
    <property type="entry name" value="SOUL_heme-bd"/>
</dbReference>
<evidence type="ECO:0000313" key="2">
    <source>
        <dbReference type="Proteomes" id="UP001324634"/>
    </source>
</evidence>
<name>A0AAX4HLN3_9BACT</name>
<dbReference type="InterPro" id="IPR011256">
    <property type="entry name" value="Reg_factor_effector_dom_sf"/>
</dbReference>
<dbReference type="Pfam" id="PF04832">
    <property type="entry name" value="SOUL"/>
    <property type="match status" value="1"/>
</dbReference>
<keyword evidence="2" id="KW-1185">Reference proteome</keyword>
<organism evidence="1 2">
    <name type="scientific">Peredibacter starrii</name>
    <dbReference type="NCBI Taxonomy" id="28202"/>
    <lineage>
        <taxon>Bacteria</taxon>
        <taxon>Pseudomonadati</taxon>
        <taxon>Bdellovibrionota</taxon>
        <taxon>Bacteriovoracia</taxon>
        <taxon>Bacteriovoracales</taxon>
        <taxon>Bacteriovoracaceae</taxon>
        <taxon>Peredibacter</taxon>
    </lineage>
</organism>
<protein>
    <submittedName>
        <fullName evidence="1">Heme-binding protein</fullName>
    </submittedName>
</protein>
<dbReference type="Proteomes" id="UP001324634">
    <property type="component" value="Chromosome"/>
</dbReference>
<accession>A0AAX4HLN3</accession>
<dbReference type="EMBL" id="CP139487">
    <property type="protein sequence ID" value="WPU64165.1"/>
    <property type="molecule type" value="Genomic_DNA"/>
</dbReference>
<dbReference type="Gene3D" id="3.20.80.10">
    <property type="entry name" value="Regulatory factor, effector binding domain"/>
    <property type="match status" value="1"/>
</dbReference>
<proteinExistence type="predicted"/>
<evidence type="ECO:0000313" key="1">
    <source>
        <dbReference type="EMBL" id="WPU64165.1"/>
    </source>
</evidence>
<reference evidence="1 2" key="1">
    <citation type="submission" date="2023-11" db="EMBL/GenBank/DDBJ databases">
        <title>Peredibacter starrii A3.12.</title>
        <authorList>
            <person name="Mitchell R.J."/>
        </authorList>
    </citation>
    <scope>NUCLEOTIDE SEQUENCE [LARGE SCALE GENOMIC DNA]</scope>
    <source>
        <strain evidence="1 2">A3.12</strain>
    </source>
</reference>
<dbReference type="SUPFAM" id="SSF55136">
    <property type="entry name" value="Probable bacterial effector-binding domain"/>
    <property type="match status" value="1"/>
</dbReference>